<evidence type="ECO:0000256" key="1">
    <source>
        <dbReference type="ARBA" id="ARBA00023015"/>
    </source>
</evidence>
<accession>A0A5R8ZHG1</accession>
<evidence type="ECO:0000313" key="7">
    <source>
        <dbReference type="Proteomes" id="UP000309819"/>
    </source>
</evidence>
<dbReference type="InterPro" id="IPR003313">
    <property type="entry name" value="AraC-bd"/>
</dbReference>
<dbReference type="AlphaFoldDB" id="A0A5R8ZHG1"/>
<dbReference type="Pfam" id="PF12833">
    <property type="entry name" value="HTH_18"/>
    <property type="match status" value="1"/>
</dbReference>
<keyword evidence="3" id="KW-0804">Transcription</keyword>
<keyword evidence="7" id="KW-1185">Reference proteome</keyword>
<dbReference type="EMBL" id="VAUO01000001">
    <property type="protein sequence ID" value="TLP64785.1"/>
    <property type="molecule type" value="Genomic_DNA"/>
</dbReference>
<evidence type="ECO:0000259" key="5">
    <source>
        <dbReference type="PROSITE" id="PS01124"/>
    </source>
</evidence>
<dbReference type="Proteomes" id="UP000309819">
    <property type="component" value="Unassembled WGS sequence"/>
</dbReference>
<dbReference type="GO" id="GO:0043565">
    <property type="term" value="F:sequence-specific DNA binding"/>
    <property type="evidence" value="ECO:0007669"/>
    <property type="project" value="InterPro"/>
</dbReference>
<reference evidence="6 7" key="1">
    <citation type="submission" date="2019-05" db="EMBL/GenBank/DDBJ databases">
        <title>Pseudomonas sp. SC006 isolated from lettuce that can produce HBGAs.</title>
        <authorList>
            <person name="Wang D."/>
            <person name="Liao N."/>
            <person name="Liu D."/>
            <person name="Zhang Z."/>
            <person name="Zou S."/>
        </authorList>
    </citation>
    <scope>NUCLEOTIDE SEQUENCE [LARGE SCALE GENOMIC DNA]</scope>
    <source>
        <strain evidence="6 7">SC006</strain>
    </source>
</reference>
<evidence type="ECO:0000256" key="4">
    <source>
        <dbReference type="ARBA" id="ARBA00037345"/>
    </source>
</evidence>
<keyword evidence="1" id="KW-0805">Transcription regulation</keyword>
<keyword evidence="2" id="KW-0238">DNA-binding</keyword>
<gene>
    <name evidence="6" type="ORF">FEM01_00990</name>
</gene>
<dbReference type="GO" id="GO:0003700">
    <property type="term" value="F:DNA-binding transcription factor activity"/>
    <property type="evidence" value="ECO:0007669"/>
    <property type="project" value="InterPro"/>
</dbReference>
<dbReference type="Pfam" id="PF02311">
    <property type="entry name" value="AraC_binding"/>
    <property type="match status" value="1"/>
</dbReference>
<feature type="domain" description="HTH araC/xylS-type" evidence="5">
    <location>
        <begin position="176"/>
        <end position="273"/>
    </location>
</feature>
<dbReference type="SMART" id="SM00342">
    <property type="entry name" value="HTH_ARAC"/>
    <property type="match status" value="1"/>
</dbReference>
<dbReference type="PANTHER" id="PTHR46796">
    <property type="entry name" value="HTH-TYPE TRANSCRIPTIONAL ACTIVATOR RHAS-RELATED"/>
    <property type="match status" value="1"/>
</dbReference>
<evidence type="ECO:0000313" key="6">
    <source>
        <dbReference type="EMBL" id="TLP64785.1"/>
    </source>
</evidence>
<evidence type="ECO:0000256" key="2">
    <source>
        <dbReference type="ARBA" id="ARBA00023125"/>
    </source>
</evidence>
<dbReference type="SUPFAM" id="SSF51215">
    <property type="entry name" value="Regulatory protein AraC"/>
    <property type="match status" value="1"/>
</dbReference>
<dbReference type="SUPFAM" id="SSF46689">
    <property type="entry name" value="Homeodomain-like"/>
    <property type="match status" value="2"/>
</dbReference>
<name>A0A5R8ZHG1_9PSED</name>
<dbReference type="Gene3D" id="1.10.10.60">
    <property type="entry name" value="Homeodomain-like"/>
    <property type="match status" value="2"/>
</dbReference>
<proteinExistence type="predicted"/>
<dbReference type="RefSeq" id="WP_138217424.1">
    <property type="nucleotide sequence ID" value="NZ_VAUO01000001.1"/>
</dbReference>
<dbReference type="InterPro" id="IPR050204">
    <property type="entry name" value="AraC_XylS_family_regulators"/>
</dbReference>
<organism evidence="6 7">
    <name type="scientific">Pseudomonas mosselii</name>
    <dbReference type="NCBI Taxonomy" id="78327"/>
    <lineage>
        <taxon>Bacteria</taxon>
        <taxon>Pseudomonadati</taxon>
        <taxon>Pseudomonadota</taxon>
        <taxon>Gammaproteobacteria</taxon>
        <taxon>Pseudomonadales</taxon>
        <taxon>Pseudomonadaceae</taxon>
        <taxon>Pseudomonas</taxon>
    </lineage>
</organism>
<dbReference type="OrthoDB" id="9809338at2"/>
<dbReference type="PANTHER" id="PTHR46796:SF2">
    <property type="entry name" value="TRANSCRIPTIONAL REGULATORY PROTEIN"/>
    <property type="match status" value="1"/>
</dbReference>
<evidence type="ECO:0000256" key="3">
    <source>
        <dbReference type="ARBA" id="ARBA00023163"/>
    </source>
</evidence>
<dbReference type="PROSITE" id="PS01124">
    <property type="entry name" value="HTH_ARAC_FAMILY_2"/>
    <property type="match status" value="1"/>
</dbReference>
<comment type="function">
    <text evidence="4">Regulatory protein of the TOL plasmid xyl operons. XylS activates the xylXYZLTEGFJQKIH operon required for the degradation of toluene, m-xylene and p-xylene.</text>
</comment>
<dbReference type="InterPro" id="IPR009057">
    <property type="entry name" value="Homeodomain-like_sf"/>
</dbReference>
<protein>
    <submittedName>
        <fullName evidence="6">AraC family transcriptional regulator</fullName>
    </submittedName>
</protein>
<dbReference type="InterPro" id="IPR037923">
    <property type="entry name" value="HTH-like"/>
</dbReference>
<dbReference type="InterPro" id="IPR018060">
    <property type="entry name" value="HTH_AraC"/>
</dbReference>
<sequence length="293" mass="32518">MTAVLREQAHLWQSTALGDVEMLHARYLQQRFAPHVHEGYVFTVIEAGAQRFWHRGGEHLAPVGSMVLINPDELHTGATAHEAGWRYRGCYPEPARVTGVLDELELGRHGMPYFKDSVIHDPILARAFSQLNQRCEAGASALEQQTAWRQAVLALVQRHGQRLEPATPGNEPLAVARARELLESRLAEPPSLEDLAAAVNLSPFHFARVFRQATGLAPHAWLKQRRLARARELLRSGLPALAVAVTLGFADQSHLSRQFKQAYGVTPGTYRQACLLSTAVHIAPTPNKRTVRP</sequence>
<comment type="caution">
    <text evidence="6">The sequence shown here is derived from an EMBL/GenBank/DDBJ whole genome shotgun (WGS) entry which is preliminary data.</text>
</comment>